<dbReference type="OrthoDB" id="124041at2759"/>
<dbReference type="Proteomes" id="UP000038040">
    <property type="component" value="Unplaced"/>
</dbReference>
<dbReference type="EMBL" id="UYYG01000002">
    <property type="protein sequence ID" value="VDN50358.1"/>
    <property type="molecule type" value="Genomic_DNA"/>
</dbReference>
<dbReference type="WBParaSite" id="DME_0000346501-mRNA-1">
    <property type="protein sequence ID" value="DME_0000346501-mRNA-1"/>
    <property type="gene ID" value="DME_0000346501"/>
</dbReference>
<reference evidence="1 3" key="2">
    <citation type="submission" date="2018-11" db="EMBL/GenBank/DDBJ databases">
        <authorList>
            <consortium name="Pathogen Informatics"/>
        </authorList>
    </citation>
    <scope>NUCLEOTIDE SEQUENCE [LARGE SCALE GENOMIC DNA]</scope>
</reference>
<evidence type="ECO:0000313" key="1">
    <source>
        <dbReference type="EMBL" id="VDN50358.1"/>
    </source>
</evidence>
<dbReference type="AlphaFoldDB" id="A0A0N4U8S8"/>
<organism evidence="2 4">
    <name type="scientific">Dracunculus medinensis</name>
    <name type="common">Guinea worm</name>
    <dbReference type="NCBI Taxonomy" id="318479"/>
    <lineage>
        <taxon>Eukaryota</taxon>
        <taxon>Metazoa</taxon>
        <taxon>Ecdysozoa</taxon>
        <taxon>Nematoda</taxon>
        <taxon>Chromadorea</taxon>
        <taxon>Rhabditida</taxon>
        <taxon>Spirurina</taxon>
        <taxon>Dracunculoidea</taxon>
        <taxon>Dracunculidae</taxon>
        <taxon>Dracunculus</taxon>
    </lineage>
</organism>
<evidence type="ECO:0000313" key="3">
    <source>
        <dbReference type="Proteomes" id="UP000274756"/>
    </source>
</evidence>
<dbReference type="Proteomes" id="UP000274756">
    <property type="component" value="Unassembled WGS sequence"/>
</dbReference>
<reference evidence="4" key="1">
    <citation type="submission" date="2017-02" db="UniProtKB">
        <authorList>
            <consortium name="WormBaseParasite"/>
        </authorList>
    </citation>
    <scope>IDENTIFICATION</scope>
</reference>
<dbReference type="STRING" id="318479.A0A0N4U8S8"/>
<evidence type="ECO:0000313" key="2">
    <source>
        <dbReference type="Proteomes" id="UP000038040"/>
    </source>
</evidence>
<accession>A0A0N4U8S8</accession>
<sequence>MTMQNQPLHPQKGFVFERTLRKRRVIKRQSIENYVRRRVRKADLMNLRYLDFFPLYELWCQYYSNLLGISLNHPDERILKADYHGCIFIIADAAASSQRYANPEHNQEI</sequence>
<name>A0A0N4U8S8_DRAME</name>
<protein>
    <submittedName>
        <fullName evidence="4">POP1 domain-containing protein</fullName>
    </submittedName>
</protein>
<keyword evidence="3" id="KW-1185">Reference proteome</keyword>
<proteinExistence type="predicted"/>
<evidence type="ECO:0000313" key="4">
    <source>
        <dbReference type="WBParaSite" id="DME_0000346501-mRNA-1"/>
    </source>
</evidence>
<gene>
    <name evidence="1" type="ORF">DME_LOCUS331</name>
</gene>